<dbReference type="Gene3D" id="3.40.50.1980">
    <property type="entry name" value="Nitrogenase molybdenum iron protein domain"/>
    <property type="match status" value="2"/>
</dbReference>
<dbReference type="PRINTS" id="PR00690">
    <property type="entry name" value="ADHESNFAMILY"/>
</dbReference>
<sequence length="320" mass="33524">MSLRAFLAGAVAGLLAIAPAAAEPLKTVATFSILGDLVREVGGDRVAVETLVGPGGDAHVFSPAPADARKVAEAKVLFENGLGFEGWISRLVAASGSSATVVVASKGVAARALEDEEDEHDHGHKDHGKAKDHDHGHAHKGHDHGGIDPHAWQSVANAKVYVANIRDALIAADPDGRAAYEANAAAYEAKLDGLETEIRDGWAAVPAERRRVITSHDAFGYYAAAYGVEMIAPQGVSTETEASAKDVARIIRQIKAEKIPAVFVETISDARLAQRIAKETGARVGGALYSDSLSPANGPAATYLDMMRWNLRQLTATSGG</sequence>
<evidence type="ECO:0000256" key="5">
    <source>
        <dbReference type="ARBA" id="ARBA00022729"/>
    </source>
</evidence>
<keyword evidence="10" id="KW-1185">Reference proteome</keyword>
<dbReference type="EMBL" id="JBHTMX010000046">
    <property type="protein sequence ID" value="MFD1331857.1"/>
    <property type="molecule type" value="Genomic_DNA"/>
</dbReference>
<evidence type="ECO:0000256" key="1">
    <source>
        <dbReference type="ARBA" id="ARBA00004196"/>
    </source>
</evidence>
<protein>
    <submittedName>
        <fullName evidence="9">Metal ABC transporter substrate-binding protein</fullName>
    </submittedName>
</protein>
<dbReference type="PRINTS" id="PR00691">
    <property type="entry name" value="ADHESINB"/>
</dbReference>
<keyword evidence="4" id="KW-0479">Metal-binding</keyword>
<dbReference type="InterPro" id="IPR050492">
    <property type="entry name" value="Bact_metal-bind_prot9"/>
</dbReference>
<reference evidence="10" key="1">
    <citation type="journal article" date="2019" name="Int. J. Syst. Evol. Microbiol.">
        <title>The Global Catalogue of Microorganisms (GCM) 10K type strain sequencing project: providing services to taxonomists for standard genome sequencing and annotation.</title>
        <authorList>
            <consortium name="The Broad Institute Genomics Platform"/>
            <consortium name="The Broad Institute Genome Sequencing Center for Infectious Disease"/>
            <person name="Wu L."/>
            <person name="Ma J."/>
        </authorList>
    </citation>
    <scope>NUCLEOTIDE SEQUENCE [LARGE SCALE GENOMIC DNA]</scope>
    <source>
        <strain evidence="10">CCUG 61696</strain>
    </source>
</reference>
<dbReference type="CDD" id="cd01137">
    <property type="entry name" value="PsaA"/>
    <property type="match status" value="1"/>
</dbReference>
<dbReference type="PANTHER" id="PTHR42953">
    <property type="entry name" value="HIGH-AFFINITY ZINC UPTAKE SYSTEM PROTEIN ZNUA-RELATED"/>
    <property type="match status" value="1"/>
</dbReference>
<feature type="compositionally biased region" description="Basic and acidic residues" evidence="7">
    <location>
        <begin position="120"/>
        <end position="135"/>
    </location>
</feature>
<keyword evidence="5 8" id="KW-0732">Signal</keyword>
<evidence type="ECO:0000256" key="8">
    <source>
        <dbReference type="SAM" id="SignalP"/>
    </source>
</evidence>
<comment type="similarity">
    <text evidence="2 6">Belongs to the bacterial solute-binding protein 9 family.</text>
</comment>
<evidence type="ECO:0000256" key="6">
    <source>
        <dbReference type="RuleBase" id="RU003512"/>
    </source>
</evidence>
<dbReference type="InterPro" id="IPR006128">
    <property type="entry name" value="Lipoprotein_PsaA-like"/>
</dbReference>
<proteinExistence type="inferred from homology"/>
<evidence type="ECO:0000256" key="4">
    <source>
        <dbReference type="ARBA" id="ARBA00022723"/>
    </source>
</evidence>
<dbReference type="Pfam" id="PF01297">
    <property type="entry name" value="ZnuA"/>
    <property type="match status" value="1"/>
</dbReference>
<comment type="caution">
    <text evidence="9">The sequence shown here is derived from an EMBL/GenBank/DDBJ whole genome shotgun (WGS) entry which is preliminary data.</text>
</comment>
<gene>
    <name evidence="9" type="ORF">ACFQ4O_07570</name>
</gene>
<evidence type="ECO:0000256" key="7">
    <source>
        <dbReference type="SAM" id="MobiDB-lite"/>
    </source>
</evidence>
<name>A0ABW3Z6K8_9HYPH</name>
<dbReference type="PANTHER" id="PTHR42953:SF1">
    <property type="entry name" value="METAL-BINDING PROTEIN HI_0362-RELATED"/>
    <property type="match status" value="1"/>
</dbReference>
<evidence type="ECO:0000256" key="3">
    <source>
        <dbReference type="ARBA" id="ARBA00022448"/>
    </source>
</evidence>
<dbReference type="InterPro" id="IPR006127">
    <property type="entry name" value="ZnuA-like"/>
</dbReference>
<dbReference type="Proteomes" id="UP001597171">
    <property type="component" value="Unassembled WGS sequence"/>
</dbReference>
<keyword evidence="3 6" id="KW-0813">Transport</keyword>
<dbReference type="SUPFAM" id="SSF53807">
    <property type="entry name" value="Helical backbone' metal receptor"/>
    <property type="match status" value="1"/>
</dbReference>
<feature type="signal peptide" evidence="8">
    <location>
        <begin position="1"/>
        <end position="22"/>
    </location>
</feature>
<dbReference type="RefSeq" id="WP_378775091.1">
    <property type="nucleotide sequence ID" value="NZ_JBHTMX010000046.1"/>
</dbReference>
<dbReference type="InterPro" id="IPR006129">
    <property type="entry name" value="AdhesinB"/>
</dbReference>
<evidence type="ECO:0000313" key="10">
    <source>
        <dbReference type="Proteomes" id="UP001597171"/>
    </source>
</evidence>
<feature type="region of interest" description="Disordered" evidence="7">
    <location>
        <begin position="114"/>
        <end position="149"/>
    </location>
</feature>
<comment type="subcellular location">
    <subcellularLocation>
        <location evidence="1">Cell envelope</location>
    </subcellularLocation>
</comment>
<accession>A0ABW3Z6K8</accession>
<feature type="chain" id="PRO_5046047299" evidence="8">
    <location>
        <begin position="23"/>
        <end position="320"/>
    </location>
</feature>
<evidence type="ECO:0000256" key="2">
    <source>
        <dbReference type="ARBA" id="ARBA00011028"/>
    </source>
</evidence>
<organism evidence="9 10">
    <name type="scientific">Methylopila musalis</name>
    <dbReference type="NCBI Taxonomy" id="1134781"/>
    <lineage>
        <taxon>Bacteria</taxon>
        <taxon>Pseudomonadati</taxon>
        <taxon>Pseudomonadota</taxon>
        <taxon>Alphaproteobacteria</taxon>
        <taxon>Hyphomicrobiales</taxon>
        <taxon>Methylopilaceae</taxon>
        <taxon>Methylopila</taxon>
    </lineage>
</organism>
<evidence type="ECO:0000313" key="9">
    <source>
        <dbReference type="EMBL" id="MFD1331857.1"/>
    </source>
</evidence>